<dbReference type="InterPro" id="IPR027417">
    <property type="entry name" value="P-loop_NTPase"/>
</dbReference>
<dbReference type="AlphaFoldDB" id="A0AA38KSL4"/>
<dbReference type="Proteomes" id="UP001163798">
    <property type="component" value="Unassembled WGS sequence"/>
</dbReference>
<evidence type="ECO:0000256" key="1">
    <source>
        <dbReference type="ARBA" id="ARBA00006271"/>
    </source>
</evidence>
<dbReference type="SMART" id="SM00534">
    <property type="entry name" value="MUTSac"/>
    <property type="match status" value="1"/>
</dbReference>
<dbReference type="InterPro" id="IPR036187">
    <property type="entry name" value="DNA_mismatch_repair_MutS_sf"/>
</dbReference>
<dbReference type="InterPro" id="IPR017261">
    <property type="entry name" value="DNA_mismatch_repair_MutS/MSH"/>
</dbReference>
<keyword evidence="5" id="KW-0238">DNA-binding</keyword>
<evidence type="ECO:0000256" key="5">
    <source>
        <dbReference type="ARBA" id="ARBA00023125"/>
    </source>
</evidence>
<evidence type="ECO:0000256" key="3">
    <source>
        <dbReference type="ARBA" id="ARBA00022741"/>
    </source>
</evidence>
<comment type="subunit">
    <text evidence="7">Heterodimer consisting of MSH2-MSH3 (MutS beta). Forms a ternary complex with MutL alpha (MLH1-PMS1).</text>
</comment>
<evidence type="ECO:0000256" key="4">
    <source>
        <dbReference type="ARBA" id="ARBA00022840"/>
    </source>
</evidence>
<dbReference type="Gene3D" id="3.30.420.110">
    <property type="entry name" value="MutS, connector domain"/>
    <property type="match status" value="1"/>
</dbReference>
<feature type="compositionally biased region" description="Polar residues" evidence="9">
    <location>
        <begin position="48"/>
        <end position="77"/>
    </location>
</feature>
<dbReference type="InterPro" id="IPR007696">
    <property type="entry name" value="DNA_mismatch_repair_MutS_core"/>
</dbReference>
<protein>
    <recommendedName>
        <fullName evidence="2 8">DNA mismatch repair protein MSH3</fullName>
    </recommendedName>
    <alternativeName>
        <fullName evidence="2 8">DNA mismatch repair protein MSH3</fullName>
    </alternativeName>
</protein>
<dbReference type="InterPro" id="IPR007861">
    <property type="entry name" value="DNA_mismatch_repair_MutS_clamp"/>
</dbReference>
<gene>
    <name evidence="11" type="ORF">GGU10DRAFT_346992</name>
</gene>
<dbReference type="Pfam" id="PF05190">
    <property type="entry name" value="MutS_IV"/>
    <property type="match status" value="1"/>
</dbReference>
<keyword evidence="6" id="KW-0469">Meiosis</keyword>
<dbReference type="InterPro" id="IPR000432">
    <property type="entry name" value="DNA_mismatch_repair_MutS_C"/>
</dbReference>
<dbReference type="GO" id="GO:0006298">
    <property type="term" value="P:mismatch repair"/>
    <property type="evidence" value="ECO:0007669"/>
    <property type="project" value="InterPro"/>
</dbReference>
<evidence type="ECO:0000256" key="2">
    <source>
        <dbReference type="ARBA" id="ARBA00022151"/>
    </source>
</evidence>
<keyword evidence="4" id="KW-0067">ATP-binding</keyword>
<feature type="region of interest" description="Disordered" evidence="9">
    <location>
        <begin position="32"/>
        <end position="77"/>
    </location>
</feature>
<keyword evidence="12" id="KW-1185">Reference proteome</keyword>
<comment type="caution">
    <text evidence="11">The sequence shown here is derived from an EMBL/GenBank/DDBJ whole genome shotgun (WGS) entry which is preliminary data.</text>
</comment>
<dbReference type="GO" id="GO:0007131">
    <property type="term" value="P:reciprocal meiotic recombination"/>
    <property type="evidence" value="ECO:0007669"/>
    <property type="project" value="TreeGrafter"/>
</dbReference>
<dbReference type="PROSITE" id="PS00486">
    <property type="entry name" value="DNA_MISMATCH_REPAIR_2"/>
    <property type="match status" value="1"/>
</dbReference>
<evidence type="ECO:0000256" key="6">
    <source>
        <dbReference type="ARBA" id="ARBA00023254"/>
    </source>
</evidence>
<dbReference type="GO" id="GO:0030983">
    <property type="term" value="F:mismatched DNA binding"/>
    <property type="evidence" value="ECO:0007669"/>
    <property type="project" value="InterPro"/>
</dbReference>
<evidence type="ECO:0000313" key="11">
    <source>
        <dbReference type="EMBL" id="KAJ3788100.1"/>
    </source>
</evidence>
<dbReference type="Pfam" id="PF05192">
    <property type="entry name" value="MutS_III"/>
    <property type="match status" value="1"/>
</dbReference>
<dbReference type="GO" id="GO:0005634">
    <property type="term" value="C:nucleus"/>
    <property type="evidence" value="ECO:0007669"/>
    <property type="project" value="TreeGrafter"/>
</dbReference>
<dbReference type="Pfam" id="PF00488">
    <property type="entry name" value="MutS_V"/>
    <property type="match status" value="1"/>
</dbReference>
<dbReference type="PANTHER" id="PTHR11361:SF21">
    <property type="entry name" value="MUTS PROTEIN HOMOLOG 4"/>
    <property type="match status" value="1"/>
</dbReference>
<sequence>MIGHVTHITIPLDSHPCVSDCIYSKNGAQIMWSQQERSSRPASRRPPTTGQSRPRTAQSRPWTGQSRISTARPQTSASTRYEGSFVIALLEGRGVGREVGLAALDSDIGRVVLVQLSDCQTYVKTLHQMHLHKPSLVLVPDTFLSASDAALSVIGSSNKRTTNPSLLVEFIREEFPDIQLEPVPRKYWNETSGLEFIQQLCVEDEERAAIILAVSSKYYVLSACSALFKHAELRRNTRFSAGSLRIQYSPVDGTMMIDPESARNLELVGNMSHRKSYHSVFGILNHTYTAMAARLLRVNILAPITVQSSIDARLDVVEEFVQDEDLFNEVRGALKTLNNMDFDKLIATLGALETVLPASAKAASNRVTQMLNLRNVVRNLPLLQKALENTKSQLLRIIHEMLSDDRLEKIDSLIRASLNEDTTPTKHGISAANARVYAVKANYNRLLDVARETYKENVGDIYTLCNTLTQAHEIPLTLVYQETGFIFSLKKFDLEGELPKGFINVTLKKGKWQFSSMELKKMNARMQDALDETLILSDKIIQDLVTEILVNVGALYKASEAVALVDMLWAFAHSAIMRNYVRPEFTGTLAVKSGRHPILETVQSAGTLVPNDIYCDDSSSFQIIQGPNMSGKSTYLRQVGLLSVMAMCGSFVPAEYASFRIHDALLTRLSNDDDLEKSLSTFASEMATSAMILGLATERSLVLVDELGRGTSPREGVGISHAIAEGLIEQKCFVFFATHFAELSITLSRQPSVVNLHLAVQRTSRSVSNFGMTFQYKIVDGAPEDNTHYGLDLARLADLPSDVLTEANRVSKRLTELQTRHQEQSDSSKIAMRRKALLKLRTNLTQAFEHSALPDEELVAYIRRFQADITKVFLYSNDTD</sequence>
<dbReference type="InterPro" id="IPR045076">
    <property type="entry name" value="MutS"/>
</dbReference>
<proteinExistence type="inferred from homology"/>
<evidence type="ECO:0000256" key="7">
    <source>
        <dbReference type="ARBA" id="ARBA00025902"/>
    </source>
</evidence>
<reference evidence="11" key="1">
    <citation type="submission" date="2022-08" db="EMBL/GenBank/DDBJ databases">
        <authorList>
            <consortium name="DOE Joint Genome Institute"/>
            <person name="Min B."/>
            <person name="Riley R."/>
            <person name="Sierra-Patev S."/>
            <person name="Naranjo-Ortiz M."/>
            <person name="Looney B."/>
            <person name="Konkel Z."/>
            <person name="Slot J.C."/>
            <person name="Sakamoto Y."/>
            <person name="Steenwyk J.L."/>
            <person name="Rokas A."/>
            <person name="Carro J."/>
            <person name="Camarero S."/>
            <person name="Ferreira P."/>
            <person name="Molpeceres G."/>
            <person name="Ruiz-Duenas F.J."/>
            <person name="Serrano A."/>
            <person name="Henrissat B."/>
            <person name="Drula E."/>
            <person name="Hughes K.W."/>
            <person name="Mata J.L."/>
            <person name="Ishikawa N.K."/>
            <person name="Vargas-Isla R."/>
            <person name="Ushijima S."/>
            <person name="Smith C.A."/>
            <person name="Ahrendt S."/>
            <person name="Andreopoulos W."/>
            <person name="He G."/>
            <person name="Labutti K."/>
            <person name="Lipzen A."/>
            <person name="Ng V."/>
            <person name="Sandor L."/>
            <person name="Barry K."/>
            <person name="Martinez A.T."/>
            <person name="Xiao Y."/>
            <person name="Gibbons J.G."/>
            <person name="Terashima K."/>
            <person name="Hibbett D.S."/>
            <person name="Grigoriev I.V."/>
        </authorList>
    </citation>
    <scope>NUCLEOTIDE SEQUENCE</scope>
    <source>
        <strain evidence="11">TFB10291</strain>
    </source>
</reference>
<comment type="similarity">
    <text evidence="1">Belongs to the DNA mismatch repair MutS family.</text>
</comment>
<dbReference type="SMART" id="SM00533">
    <property type="entry name" value="MUTSd"/>
    <property type="match status" value="1"/>
</dbReference>
<organism evidence="11 12">
    <name type="scientific">Lentinula aff. detonsa</name>
    <dbReference type="NCBI Taxonomy" id="2804958"/>
    <lineage>
        <taxon>Eukaryota</taxon>
        <taxon>Fungi</taxon>
        <taxon>Dikarya</taxon>
        <taxon>Basidiomycota</taxon>
        <taxon>Agaricomycotina</taxon>
        <taxon>Agaricomycetes</taxon>
        <taxon>Agaricomycetidae</taxon>
        <taxon>Agaricales</taxon>
        <taxon>Marasmiineae</taxon>
        <taxon>Omphalotaceae</taxon>
        <taxon>Lentinula</taxon>
    </lineage>
</organism>
<dbReference type="PIRSF" id="PIRSF037677">
    <property type="entry name" value="DNA_mis_repair_Msh6"/>
    <property type="match status" value="1"/>
</dbReference>
<feature type="domain" description="DNA mismatch repair proteins mutS family" evidence="10">
    <location>
        <begin position="700"/>
        <end position="716"/>
    </location>
</feature>
<dbReference type="PANTHER" id="PTHR11361">
    <property type="entry name" value="DNA MISMATCH REPAIR PROTEIN MUTS FAMILY MEMBER"/>
    <property type="match status" value="1"/>
</dbReference>
<dbReference type="SUPFAM" id="SSF52540">
    <property type="entry name" value="P-loop containing nucleoside triphosphate hydrolases"/>
    <property type="match status" value="1"/>
</dbReference>
<dbReference type="GO" id="GO:0140664">
    <property type="term" value="F:ATP-dependent DNA damage sensor activity"/>
    <property type="evidence" value="ECO:0007669"/>
    <property type="project" value="InterPro"/>
</dbReference>
<dbReference type="InterPro" id="IPR036678">
    <property type="entry name" value="MutS_con_dom_sf"/>
</dbReference>
<dbReference type="GO" id="GO:0005524">
    <property type="term" value="F:ATP binding"/>
    <property type="evidence" value="ECO:0007669"/>
    <property type="project" value="UniProtKB-KW"/>
</dbReference>
<evidence type="ECO:0000256" key="8">
    <source>
        <dbReference type="ARBA" id="ARBA00073774"/>
    </source>
</evidence>
<dbReference type="Gene3D" id="3.40.50.300">
    <property type="entry name" value="P-loop containing nucleotide triphosphate hydrolases"/>
    <property type="match status" value="1"/>
</dbReference>
<dbReference type="Gene3D" id="1.10.1420.10">
    <property type="match status" value="2"/>
</dbReference>
<name>A0AA38KSL4_9AGAR</name>
<evidence type="ECO:0000313" key="12">
    <source>
        <dbReference type="Proteomes" id="UP001163798"/>
    </source>
</evidence>
<dbReference type="SUPFAM" id="SSF53150">
    <property type="entry name" value="DNA repair protein MutS, domain II"/>
    <property type="match status" value="1"/>
</dbReference>
<accession>A0AA38KSL4</accession>
<dbReference type="SUPFAM" id="SSF48334">
    <property type="entry name" value="DNA repair protein MutS, domain III"/>
    <property type="match status" value="1"/>
</dbReference>
<evidence type="ECO:0000259" key="10">
    <source>
        <dbReference type="PROSITE" id="PS00486"/>
    </source>
</evidence>
<evidence type="ECO:0000256" key="9">
    <source>
        <dbReference type="SAM" id="MobiDB-lite"/>
    </source>
</evidence>
<dbReference type="FunFam" id="3.40.50.300:FF:000870">
    <property type="entry name" value="MutS protein homolog 4"/>
    <property type="match status" value="1"/>
</dbReference>
<dbReference type="EMBL" id="MU793280">
    <property type="protein sequence ID" value="KAJ3788100.1"/>
    <property type="molecule type" value="Genomic_DNA"/>
</dbReference>
<keyword evidence="3" id="KW-0547">Nucleotide-binding</keyword>